<dbReference type="AlphaFoldDB" id="Q7MF34"/>
<dbReference type="Proteomes" id="UP000002675">
    <property type="component" value="Chromosome II"/>
</dbReference>
<reference evidence="1 2" key="1">
    <citation type="journal article" date="2003" name="Genome Res.">
        <title>Comparative genome analysis of Vibrio vulnificus, a marine pathogen.</title>
        <authorList>
            <person name="Chen C.Y."/>
            <person name="Wu K.M."/>
            <person name="Chang Y.C."/>
            <person name="Chang C.H."/>
            <person name="Tsai H.C."/>
            <person name="Liao T.L."/>
            <person name="Liu Y.M."/>
            <person name="Chen H.J."/>
            <person name="Shen A.B."/>
            <person name="Li J.C."/>
            <person name="Su T.L."/>
            <person name="Shao C.P."/>
            <person name="Lee C.T."/>
            <person name="Hor L.I."/>
            <person name="Tsai S.F."/>
        </authorList>
    </citation>
    <scope>NUCLEOTIDE SEQUENCE [LARGE SCALE GENOMIC DNA]</scope>
    <source>
        <strain evidence="1 2">YJ016</strain>
    </source>
</reference>
<organism evidence="1 2">
    <name type="scientific">Vibrio vulnificus (strain YJ016)</name>
    <dbReference type="NCBI Taxonomy" id="196600"/>
    <lineage>
        <taxon>Bacteria</taxon>
        <taxon>Pseudomonadati</taxon>
        <taxon>Pseudomonadota</taxon>
        <taxon>Gammaproteobacteria</taxon>
        <taxon>Vibrionales</taxon>
        <taxon>Vibrionaceae</taxon>
        <taxon>Vibrio</taxon>
    </lineage>
</organism>
<proteinExistence type="predicted"/>
<evidence type="ECO:0000313" key="1">
    <source>
        <dbReference type="EMBL" id="BAC96512.1"/>
    </source>
</evidence>
<sequence>MIISFRLLVLVIAALLCTLFIIFKIASVSFDEEQQAEYPLGSFEVHMFFERPQNYL</sequence>
<protein>
    <submittedName>
        <fullName evidence="1">Uncharacterized protein</fullName>
    </submittedName>
</protein>
<dbReference type="KEGG" id="vvy:VVA0486"/>
<evidence type="ECO:0000313" key="2">
    <source>
        <dbReference type="Proteomes" id="UP000002675"/>
    </source>
</evidence>
<name>Q7MF34_VIBVY</name>
<dbReference type="RefSeq" id="WP_011151857.1">
    <property type="nucleotide sequence ID" value="NC_005140.1"/>
</dbReference>
<gene>
    <name evidence="1" type="ordered locus">VVA0486</name>
</gene>
<accession>Q7MF34</accession>
<dbReference type="HOGENOM" id="CLU_3013169_0_0_6"/>
<dbReference type="EMBL" id="BA000038">
    <property type="protein sequence ID" value="BAC96512.1"/>
    <property type="molecule type" value="Genomic_DNA"/>
</dbReference>